<dbReference type="NCBIfam" id="TIGR00803">
    <property type="entry name" value="nst"/>
    <property type="match status" value="1"/>
</dbReference>
<dbReference type="Pfam" id="PF08449">
    <property type="entry name" value="UAA"/>
    <property type="match status" value="1"/>
</dbReference>
<feature type="transmembrane region" description="Helical" evidence="7">
    <location>
        <begin position="307"/>
        <end position="325"/>
    </location>
</feature>
<evidence type="ECO:0000256" key="7">
    <source>
        <dbReference type="SAM" id="Phobius"/>
    </source>
</evidence>
<dbReference type="InParanoid" id="C4QVF2"/>
<dbReference type="AlphaFoldDB" id="C4QVF2"/>
<evidence type="ECO:0000256" key="6">
    <source>
        <dbReference type="ARBA" id="ARBA00023136"/>
    </source>
</evidence>
<dbReference type="GO" id="GO:0006031">
    <property type="term" value="P:chitin biosynthetic process"/>
    <property type="evidence" value="ECO:0007669"/>
    <property type="project" value="EnsemblFungi"/>
</dbReference>
<feature type="transmembrane region" description="Helical" evidence="7">
    <location>
        <begin position="277"/>
        <end position="301"/>
    </location>
</feature>
<dbReference type="RefSeq" id="XP_002489506.1">
    <property type="nucleotide sequence ID" value="XM_002489461.1"/>
</dbReference>
<dbReference type="InterPro" id="IPR013657">
    <property type="entry name" value="SCL35B1-4/HUT1"/>
</dbReference>
<evidence type="ECO:0000313" key="8">
    <source>
        <dbReference type="EMBL" id="CAY67225.1"/>
    </source>
</evidence>
<evidence type="ECO:0000256" key="1">
    <source>
        <dbReference type="ARBA" id="ARBA00004127"/>
    </source>
</evidence>
<dbReference type="EMBL" id="FN392319">
    <property type="protein sequence ID" value="CAY67225.1"/>
    <property type="molecule type" value="Genomic_DNA"/>
</dbReference>
<organism evidence="8 9">
    <name type="scientific">Komagataella phaffii (strain GS115 / ATCC 20864)</name>
    <name type="common">Yeast</name>
    <name type="synonym">Pichia pastoris</name>
    <dbReference type="NCBI Taxonomy" id="644223"/>
    <lineage>
        <taxon>Eukaryota</taxon>
        <taxon>Fungi</taxon>
        <taxon>Dikarya</taxon>
        <taxon>Ascomycota</taxon>
        <taxon>Saccharomycotina</taxon>
        <taxon>Pichiomycetes</taxon>
        <taxon>Pichiales</taxon>
        <taxon>Pichiaceae</taxon>
        <taxon>Komagataella</taxon>
    </lineage>
</organism>
<comment type="subcellular location">
    <subcellularLocation>
        <location evidence="1">Endomembrane system</location>
        <topology evidence="1">Multi-pass membrane protein</topology>
    </subcellularLocation>
</comment>
<dbReference type="OrthoDB" id="999962at2759"/>
<dbReference type="eggNOG" id="KOG1583">
    <property type="taxonomic scope" value="Eukaryota"/>
</dbReference>
<name>C4QVF2_KOMPG</name>
<reference evidence="8 9" key="1">
    <citation type="journal article" date="2009" name="Nat. Biotechnol.">
        <title>Genome sequence of the recombinant protein production host Pichia pastoris.</title>
        <authorList>
            <person name="De Schutter K."/>
            <person name="Lin Y.C."/>
            <person name="Tiels P."/>
            <person name="Van Hecke A."/>
            <person name="Glinka S."/>
            <person name="Weber-Lehmann J."/>
            <person name="Rouze P."/>
            <person name="Van de Peer Y."/>
            <person name="Callewaert N."/>
        </authorList>
    </citation>
    <scope>NUCLEOTIDE SEQUENCE [LARGE SCALE GENOMIC DNA]</scope>
    <source>
        <strain evidence="9">GS115 / ATCC 20864</strain>
    </source>
</reference>
<feature type="transmembrane region" description="Helical" evidence="7">
    <location>
        <begin position="144"/>
        <end position="165"/>
    </location>
</feature>
<feature type="transmembrane region" description="Helical" evidence="7">
    <location>
        <begin position="30"/>
        <end position="52"/>
    </location>
</feature>
<keyword evidence="4 7" id="KW-0812">Transmembrane</keyword>
<accession>C4QVF2</accession>
<evidence type="ECO:0000256" key="2">
    <source>
        <dbReference type="ARBA" id="ARBA00022448"/>
    </source>
</evidence>
<dbReference type="PANTHER" id="PTHR10778">
    <property type="entry name" value="SOLUTE CARRIER FAMILY 35 MEMBER B"/>
    <property type="match status" value="1"/>
</dbReference>
<dbReference type="PANTHER" id="PTHR10778:SF4">
    <property type="entry name" value="NUCLEOTIDE SUGAR TRANSPORTER SLC35B4"/>
    <property type="match status" value="1"/>
</dbReference>
<evidence type="ECO:0000256" key="4">
    <source>
        <dbReference type="ARBA" id="ARBA00022692"/>
    </source>
</evidence>
<evidence type="ECO:0000256" key="5">
    <source>
        <dbReference type="ARBA" id="ARBA00022989"/>
    </source>
</evidence>
<dbReference type="FunCoup" id="C4QVF2">
    <property type="interactions" value="165"/>
</dbReference>
<feature type="transmembrane region" description="Helical" evidence="7">
    <location>
        <begin position="89"/>
        <end position="111"/>
    </location>
</feature>
<feature type="transmembrane region" description="Helical" evidence="7">
    <location>
        <begin position="117"/>
        <end position="135"/>
    </location>
</feature>
<dbReference type="OMA" id="NPFTGWH"/>
<proteinExistence type="predicted"/>
<keyword evidence="6 7" id="KW-0472">Membrane</keyword>
<dbReference type="InterPro" id="IPR037185">
    <property type="entry name" value="EmrE-like"/>
</dbReference>
<keyword evidence="3" id="KW-0762">Sugar transport</keyword>
<keyword evidence="2" id="KW-0813">Transport</keyword>
<keyword evidence="9" id="KW-1185">Reference proteome</keyword>
<feature type="transmembrane region" description="Helical" evidence="7">
    <location>
        <begin position="185"/>
        <end position="208"/>
    </location>
</feature>
<protein>
    <submittedName>
        <fullName evidence="8">Uridine diphosphate-N-acetylglucosamine (UDP-GlcNAc) transporter</fullName>
    </submittedName>
</protein>
<dbReference type="GO" id="GO:0005789">
    <property type="term" value="C:endoplasmic reticulum membrane"/>
    <property type="evidence" value="ECO:0007669"/>
    <property type="project" value="TreeGrafter"/>
</dbReference>
<keyword evidence="5 7" id="KW-1133">Transmembrane helix</keyword>
<dbReference type="GO" id="GO:0015786">
    <property type="term" value="P:UDP-glucose transmembrane transport"/>
    <property type="evidence" value="ECO:0007669"/>
    <property type="project" value="EnsemblFungi"/>
</dbReference>
<dbReference type="STRING" id="644223.C4QVF2"/>
<dbReference type="Proteomes" id="UP000000314">
    <property type="component" value="Chromosome 1"/>
</dbReference>
<gene>
    <name evidence="8" type="ordered locus">PAS_chr1-3_0163</name>
</gene>
<dbReference type="KEGG" id="ppa:PAS_chr1-3_0163"/>
<dbReference type="GO" id="GO:0005462">
    <property type="term" value="F:UDP-N-acetylglucosamine transmembrane transporter activity"/>
    <property type="evidence" value="ECO:0007669"/>
    <property type="project" value="EnsemblFungi"/>
</dbReference>
<evidence type="ECO:0000256" key="3">
    <source>
        <dbReference type="ARBA" id="ARBA00022597"/>
    </source>
</evidence>
<dbReference type="GO" id="GO:0000139">
    <property type="term" value="C:Golgi membrane"/>
    <property type="evidence" value="ECO:0007669"/>
    <property type="project" value="TreeGrafter"/>
</dbReference>
<dbReference type="GeneID" id="8196831"/>
<evidence type="ECO:0000313" key="9">
    <source>
        <dbReference type="Proteomes" id="UP000000314"/>
    </source>
</evidence>
<dbReference type="SUPFAM" id="SSF103481">
    <property type="entry name" value="Multidrug resistance efflux transporter EmrE"/>
    <property type="match status" value="2"/>
</dbReference>
<sequence>MIDISPFLMVFTGCCGNVFSLETLVTKTTYSVGTMVTFCQFLYVALVSYLFVMLPGEGGKKTDDVLLAGPKKDWYSSWLPESKVPMKRYYVNIFLFFVTNVLNNYVFVFNIGIPVHVVFRSSSVTVTMLIGYCFLGKTYNAKQIWGSVVLSIGVIITMIDNQIAQNEAKGVEYTGNFIDWSAIDLHYMFGIFVMTLANVLTCVMALYTETTYKKYGKSTWMVNLFYQHAFALPLFLFVSLNLKREFEHFTSNHGSLLINCLTQFLCVAGVNKTASLYNAVTLSIILMIRKLVSLLISCYFFDNSFNAMGYFGISMVVVGTALYTMGGRSISPPLAANSEKLDLESKGNNQD</sequence>
<dbReference type="GO" id="GO:0005464">
    <property type="term" value="F:UDP-xylose transmembrane transporter activity"/>
    <property type="evidence" value="ECO:0007669"/>
    <property type="project" value="TreeGrafter"/>
</dbReference>
<dbReference type="HOGENOM" id="CLU_033007_1_1_1"/>
<feature type="transmembrane region" description="Helical" evidence="7">
    <location>
        <begin position="220"/>
        <end position="240"/>
    </location>
</feature>